<name>A0A4Z1FPX8_9HELO</name>
<dbReference type="AlphaFoldDB" id="A0A4Z1FPX8"/>
<protein>
    <submittedName>
        <fullName evidence="1">Uncharacterized protein</fullName>
    </submittedName>
</protein>
<gene>
    <name evidence="1" type="ORF">BPAE_0092g00210</name>
</gene>
<accession>A0A4Z1FPX8</accession>
<keyword evidence="2" id="KW-1185">Reference proteome</keyword>
<evidence type="ECO:0000313" key="1">
    <source>
        <dbReference type="EMBL" id="TGO24902.1"/>
    </source>
</evidence>
<reference evidence="1 2" key="1">
    <citation type="submission" date="2017-12" db="EMBL/GenBank/DDBJ databases">
        <title>Comparative genomics of Botrytis spp.</title>
        <authorList>
            <person name="Valero-Jimenez C.A."/>
            <person name="Tapia P."/>
            <person name="Veloso J."/>
            <person name="Silva-Moreno E."/>
            <person name="Staats M."/>
            <person name="Valdes J.H."/>
            <person name="Van Kan J.A.L."/>
        </authorList>
    </citation>
    <scope>NUCLEOTIDE SEQUENCE [LARGE SCALE GENOMIC DNA]</scope>
    <source>
        <strain evidence="1 2">Bp0003</strain>
    </source>
</reference>
<evidence type="ECO:0000313" key="2">
    <source>
        <dbReference type="Proteomes" id="UP000297910"/>
    </source>
</evidence>
<proteinExistence type="predicted"/>
<organism evidence="1 2">
    <name type="scientific">Botrytis paeoniae</name>
    <dbReference type="NCBI Taxonomy" id="278948"/>
    <lineage>
        <taxon>Eukaryota</taxon>
        <taxon>Fungi</taxon>
        <taxon>Dikarya</taxon>
        <taxon>Ascomycota</taxon>
        <taxon>Pezizomycotina</taxon>
        <taxon>Leotiomycetes</taxon>
        <taxon>Helotiales</taxon>
        <taxon>Sclerotiniaceae</taxon>
        <taxon>Botrytis</taxon>
    </lineage>
</organism>
<dbReference type="Proteomes" id="UP000297910">
    <property type="component" value="Unassembled WGS sequence"/>
</dbReference>
<dbReference type="EMBL" id="PQXI01000092">
    <property type="protein sequence ID" value="TGO24902.1"/>
    <property type="molecule type" value="Genomic_DNA"/>
</dbReference>
<sequence>MPGVLVLQGQNVDRPRPVHLDFGSQNGLALSGQCISRVSSETAFAPFAKPRRKSLAFSYLFSCGFLARSSQTLESWHKRHKIAALNNSIGSGRTDRNP</sequence>
<comment type="caution">
    <text evidence="1">The sequence shown here is derived from an EMBL/GenBank/DDBJ whole genome shotgun (WGS) entry which is preliminary data.</text>
</comment>